<gene>
    <name evidence="1" type="ORF">H9911_00555</name>
</gene>
<dbReference type="AlphaFoldDB" id="A0A9D2R0A6"/>
<dbReference type="EMBL" id="DWUV01000012">
    <property type="protein sequence ID" value="HJD33015.1"/>
    <property type="molecule type" value="Genomic_DNA"/>
</dbReference>
<comment type="caution">
    <text evidence="1">The sequence shown here is derived from an EMBL/GenBank/DDBJ whole genome shotgun (WGS) entry which is preliminary data.</text>
</comment>
<accession>A0A9D2R0A6</accession>
<reference evidence="1" key="2">
    <citation type="submission" date="2021-04" db="EMBL/GenBank/DDBJ databases">
        <authorList>
            <person name="Gilroy R."/>
        </authorList>
    </citation>
    <scope>NUCLEOTIDE SEQUENCE</scope>
    <source>
        <strain evidence="1">ChiGjej3B3-11674</strain>
    </source>
</reference>
<organism evidence="1 2">
    <name type="scientific">Candidatus Mediterraneibacter tabaqchaliae</name>
    <dbReference type="NCBI Taxonomy" id="2838689"/>
    <lineage>
        <taxon>Bacteria</taxon>
        <taxon>Bacillati</taxon>
        <taxon>Bacillota</taxon>
        <taxon>Clostridia</taxon>
        <taxon>Lachnospirales</taxon>
        <taxon>Lachnospiraceae</taxon>
        <taxon>Mediterraneibacter</taxon>
    </lineage>
</organism>
<dbReference type="Proteomes" id="UP000823897">
    <property type="component" value="Unassembled WGS sequence"/>
</dbReference>
<reference evidence="1" key="1">
    <citation type="journal article" date="2021" name="PeerJ">
        <title>Extensive microbial diversity within the chicken gut microbiome revealed by metagenomics and culture.</title>
        <authorList>
            <person name="Gilroy R."/>
            <person name="Ravi A."/>
            <person name="Getino M."/>
            <person name="Pursley I."/>
            <person name="Horton D.L."/>
            <person name="Alikhan N.F."/>
            <person name="Baker D."/>
            <person name="Gharbi K."/>
            <person name="Hall N."/>
            <person name="Watson M."/>
            <person name="Adriaenssens E.M."/>
            <person name="Foster-Nyarko E."/>
            <person name="Jarju S."/>
            <person name="Secka A."/>
            <person name="Antonio M."/>
            <person name="Oren A."/>
            <person name="Chaudhuri R.R."/>
            <person name="La Ragione R."/>
            <person name="Hildebrand F."/>
            <person name="Pallen M.J."/>
        </authorList>
    </citation>
    <scope>NUCLEOTIDE SEQUENCE</scope>
    <source>
        <strain evidence="1">ChiGjej3B3-11674</strain>
    </source>
</reference>
<protein>
    <submittedName>
        <fullName evidence="1">Uncharacterized protein</fullName>
    </submittedName>
</protein>
<sequence length="95" mass="11451">LFLLDYYRNSDPAVLDKILSTKKLFVPATTQKHDEFNLGQIKRLALTDYYGKELDLLGYSDMFYWIEHYNRQRLEMNVEIIPYSVDNWGKEIFYD</sequence>
<evidence type="ECO:0000313" key="2">
    <source>
        <dbReference type="Proteomes" id="UP000823897"/>
    </source>
</evidence>
<evidence type="ECO:0000313" key="1">
    <source>
        <dbReference type="EMBL" id="HJD33015.1"/>
    </source>
</evidence>
<feature type="non-terminal residue" evidence="1">
    <location>
        <position position="1"/>
    </location>
</feature>
<name>A0A9D2R0A6_9FIRM</name>
<proteinExistence type="predicted"/>